<feature type="site" description="Interaction with DNA" evidence="8">
    <location>
        <position position="139"/>
    </location>
</feature>
<dbReference type="InterPro" id="IPR013825">
    <property type="entry name" value="Topo_IA_cen_sub2"/>
</dbReference>
<evidence type="ECO:0000256" key="4">
    <source>
        <dbReference type="ARBA" id="ARBA00022842"/>
    </source>
</evidence>
<keyword evidence="7 8" id="KW-0413">Isomerase</keyword>
<dbReference type="Gene3D" id="1.10.460.10">
    <property type="entry name" value="Topoisomerase I, domain 2"/>
    <property type="match status" value="1"/>
</dbReference>
<dbReference type="InterPro" id="IPR003602">
    <property type="entry name" value="Topo_IA_DNA-bd_dom"/>
</dbReference>
<dbReference type="InterPro" id="IPR025589">
    <property type="entry name" value="Toprim_C_rpt"/>
</dbReference>
<dbReference type="Gene3D" id="3.40.50.140">
    <property type="match status" value="1"/>
</dbReference>
<evidence type="ECO:0000259" key="10">
    <source>
        <dbReference type="PROSITE" id="PS50880"/>
    </source>
</evidence>
<dbReference type="NCBIfam" id="TIGR01051">
    <property type="entry name" value="topA_bact"/>
    <property type="match status" value="1"/>
</dbReference>
<dbReference type="PROSITE" id="PS00396">
    <property type="entry name" value="TOPO_IA_1"/>
    <property type="match status" value="1"/>
</dbReference>
<dbReference type="GO" id="GO:0006265">
    <property type="term" value="P:DNA topological change"/>
    <property type="evidence" value="ECO:0007669"/>
    <property type="project" value="UniProtKB-UniRule"/>
</dbReference>
<dbReference type="SMART" id="SM00437">
    <property type="entry name" value="TOP1Ac"/>
    <property type="match status" value="1"/>
</dbReference>
<dbReference type="InterPro" id="IPR034149">
    <property type="entry name" value="TOPRIM_TopoI"/>
</dbReference>
<proteinExistence type="inferred from homology"/>
<feature type="site" description="Interaction with DNA" evidence="8">
    <location>
        <position position="286"/>
    </location>
</feature>
<evidence type="ECO:0000256" key="6">
    <source>
        <dbReference type="ARBA" id="ARBA00023125"/>
    </source>
</evidence>
<evidence type="ECO:0000256" key="7">
    <source>
        <dbReference type="ARBA" id="ARBA00023235"/>
    </source>
</evidence>
<dbReference type="OrthoDB" id="9804262at2"/>
<dbReference type="EMBL" id="MLFK01000006">
    <property type="protein sequence ID" value="OIV42016.1"/>
    <property type="molecule type" value="Genomic_DNA"/>
</dbReference>
<evidence type="ECO:0000256" key="2">
    <source>
        <dbReference type="ARBA" id="ARBA00009446"/>
    </source>
</evidence>
<comment type="subunit">
    <text evidence="8">Monomer.</text>
</comment>
<dbReference type="CDD" id="cd03363">
    <property type="entry name" value="TOPRIM_TopoIA_TopoI"/>
    <property type="match status" value="1"/>
</dbReference>
<comment type="function">
    <text evidence="8">Releases the supercoiling and torsional tension of DNA, which is introduced during the DNA replication and transcription, by transiently cleaving and rejoining one strand of the DNA duplex. Introduces a single-strand break via transesterification at a target site in duplex DNA. The scissile phosphodiester is attacked by the catalytic tyrosine of the enzyme, resulting in the formation of a DNA-(5'-phosphotyrosyl)-enzyme intermediate and the expulsion of a 3'-OH DNA strand. The free DNA strand then undergoes passage around the unbroken strand, thus removing DNA supercoils. Finally, in the religation step, the DNA 3'-OH attacks the covalent intermediate to expel the active-site tyrosine and restore the DNA phosphodiester backbone.</text>
</comment>
<dbReference type="InterPro" id="IPR003601">
    <property type="entry name" value="Topo_IA_2"/>
</dbReference>
<name>A0A1J7CKC0_FLAJO</name>
<dbReference type="SUPFAM" id="SSF56712">
    <property type="entry name" value="Prokaryotic type I DNA topoisomerase"/>
    <property type="match status" value="1"/>
</dbReference>
<dbReference type="InterPro" id="IPR023405">
    <property type="entry name" value="Topo_IA_core_domain"/>
</dbReference>
<feature type="site" description="Interaction with DNA" evidence="8">
    <location>
        <position position="33"/>
    </location>
</feature>
<dbReference type="Proteomes" id="UP000182826">
    <property type="component" value="Unassembled WGS sequence"/>
</dbReference>
<evidence type="ECO:0000259" key="11">
    <source>
        <dbReference type="PROSITE" id="PS52039"/>
    </source>
</evidence>
<feature type="active site" description="O-(5'-phospho-DNA)-tyrosine intermediate" evidence="8">
    <location>
        <position position="284"/>
    </location>
</feature>
<dbReference type="CDD" id="cd00186">
    <property type="entry name" value="TOP1Ac"/>
    <property type="match status" value="1"/>
</dbReference>
<dbReference type="RefSeq" id="WP_071636506.1">
    <property type="nucleotide sequence ID" value="NZ_MLFK01000006.1"/>
</dbReference>
<evidence type="ECO:0000256" key="5">
    <source>
        <dbReference type="ARBA" id="ARBA00023029"/>
    </source>
</evidence>
<keyword evidence="3" id="KW-0479">Metal-binding</keyword>
<dbReference type="Pfam" id="PF13368">
    <property type="entry name" value="Toprim_C_rpt"/>
    <property type="match status" value="3"/>
</dbReference>
<dbReference type="InterPro" id="IPR006171">
    <property type="entry name" value="TOPRIM_dom"/>
</dbReference>
<organism evidence="12 13">
    <name type="scientific">Flavobacterium johnsoniae</name>
    <name type="common">Cytophaga johnsonae</name>
    <dbReference type="NCBI Taxonomy" id="986"/>
    <lineage>
        <taxon>Bacteria</taxon>
        <taxon>Pseudomonadati</taxon>
        <taxon>Bacteroidota</taxon>
        <taxon>Flavobacteriia</taxon>
        <taxon>Flavobacteriales</taxon>
        <taxon>Flavobacteriaceae</taxon>
        <taxon>Flavobacterium</taxon>
    </lineage>
</organism>
<feature type="site" description="Interaction with DNA" evidence="8">
    <location>
        <position position="140"/>
    </location>
</feature>
<keyword evidence="5 8" id="KW-0799">Topoisomerase</keyword>
<sequence length="838" mass="93968">MAKNLVIVESPAKAKTIEKFLGNDFQVESSYGHIADLPSKEIGVDVENGFRPKYEVSPDKKALVSKLKTLSKNAETVWLASDEDREGEAISWHLAEELKLDTKKTKRIVFHEITKTAILKAIENPREIDYNLVNAQQARRVLDRLVGYELSPVLWRKIKGGLSAGRVQSVSVRLIVEREREIQNFNAVASYSIVAEFVNEAGKAFKAKLPKNFNTKKEAEDFLNQNIGSKYKVADLETKPTKKSPTAPFTTSTLQQEAARKLYLPVGITMQLAQRLYEAGLITYMRTDSVNLSKEAMSAAEAEIIKSYGKEFSKPRTFATKSKGAQEAHEAIRPTDMSRHTVNIDRDQARLYDLIWKRTLASQMSDAQLERTNVKIEADNHNEIFTASGEVLLFEGFLKVYLEGHDDDEEEQEGMLPALKVNEKLANNYITATERYSRPPARYTEASLVKKLEELGIGRPSTYAPTISTIINRNYVEKGTLEGQERNYTQLTLQNSKVGEKLLKENTGSDKGKLVPTDIGTIVTDFLVKNFGNILDYNFTAKVEQDFDEIAEGNIDWAIMMQDFYNKFHPNVKEVEANAERESGERILGKDADGRQVSVRLGKFGPMAQIGEADDEDKKFASLMSDQNIGNITLEEALNLFLLPKNLGDYKGEEVEVSNGRYGPYVRHGSVFISLPRGEDPLGVTKERAQELIDDKALADAPIAVYKGEPVQKGVGRFGPFIKWNGLFVNVSKKYNFDNLSQAEVEELIEDKLQKNIDKVLHNWEEEGILVEKARWGRSVITKGKIKIELSKDVDATKLTLAEVQEMIAKKTPAKKAPAKKAATTKKATAKKPAAKKK</sequence>
<comment type="caution">
    <text evidence="12">The sequence shown here is derived from an EMBL/GenBank/DDBJ whole genome shotgun (WGS) entry which is preliminary data.</text>
</comment>
<feature type="domain" description="Topo IA-type catalytic" evidence="11">
    <location>
        <begin position="129"/>
        <end position="573"/>
    </location>
</feature>
<feature type="site" description="Interaction with DNA" evidence="8">
    <location>
        <position position="473"/>
    </location>
</feature>
<reference evidence="12 13" key="1">
    <citation type="submission" date="2016-10" db="EMBL/GenBank/DDBJ databases">
        <title>Draft Genome Sequence of Rhizobacteria Flavobacterium johnsoniae CI04.</title>
        <authorList>
            <person name="Bravo J.I."/>
            <person name="Lozano G.L."/>
            <person name="Handelsman J."/>
        </authorList>
    </citation>
    <scope>NUCLEOTIDE SEQUENCE [LARGE SCALE GENOMIC DNA]</scope>
    <source>
        <strain evidence="12 13">CI04</strain>
    </source>
</reference>
<feature type="domain" description="Toprim" evidence="10">
    <location>
        <begin position="3"/>
        <end position="113"/>
    </location>
</feature>
<dbReference type="GO" id="GO:0046872">
    <property type="term" value="F:metal ion binding"/>
    <property type="evidence" value="ECO:0007669"/>
    <property type="project" value="UniProtKB-KW"/>
</dbReference>
<feature type="site" description="Interaction with DNA" evidence="8">
    <location>
        <position position="148"/>
    </location>
</feature>
<evidence type="ECO:0000313" key="12">
    <source>
        <dbReference type="EMBL" id="OIV42016.1"/>
    </source>
</evidence>
<feature type="site" description="Interaction with DNA" evidence="8">
    <location>
        <position position="155"/>
    </location>
</feature>
<dbReference type="PROSITE" id="PS52039">
    <property type="entry name" value="TOPO_IA_2"/>
    <property type="match status" value="1"/>
</dbReference>
<dbReference type="HAMAP" id="MF_00952">
    <property type="entry name" value="Topoisom_1_prok"/>
    <property type="match status" value="1"/>
</dbReference>
<accession>A0A1J7CKC0</accession>
<keyword evidence="4" id="KW-0460">Magnesium</keyword>
<dbReference type="SMART" id="SM00436">
    <property type="entry name" value="TOP1Bc"/>
    <property type="match status" value="1"/>
</dbReference>
<dbReference type="PROSITE" id="PS50880">
    <property type="entry name" value="TOPRIM"/>
    <property type="match status" value="1"/>
</dbReference>
<dbReference type="InterPro" id="IPR013497">
    <property type="entry name" value="Topo_IA_cen"/>
</dbReference>
<feature type="region of interest" description="Interaction with DNA" evidence="8">
    <location>
        <begin position="163"/>
        <end position="168"/>
    </location>
</feature>
<dbReference type="PRINTS" id="PR00417">
    <property type="entry name" value="PRTPISMRASEI"/>
</dbReference>
<dbReference type="InterPro" id="IPR013824">
    <property type="entry name" value="Topo_IA_cen_sub1"/>
</dbReference>
<dbReference type="Pfam" id="PF01131">
    <property type="entry name" value="Topoisom_bac"/>
    <property type="match status" value="1"/>
</dbReference>
<evidence type="ECO:0000256" key="3">
    <source>
        <dbReference type="ARBA" id="ARBA00022723"/>
    </source>
</evidence>
<dbReference type="Pfam" id="PF01751">
    <property type="entry name" value="Toprim"/>
    <property type="match status" value="1"/>
</dbReference>
<dbReference type="GO" id="GO:0003677">
    <property type="term" value="F:DNA binding"/>
    <property type="evidence" value="ECO:0007669"/>
    <property type="project" value="UniProtKB-KW"/>
</dbReference>
<dbReference type="EC" id="5.6.2.1" evidence="8"/>
<dbReference type="Gene3D" id="2.70.20.10">
    <property type="entry name" value="Topoisomerase I, domain 3"/>
    <property type="match status" value="1"/>
</dbReference>
<dbReference type="Gene3D" id="1.10.290.10">
    <property type="entry name" value="Topoisomerase I, domain 4"/>
    <property type="match status" value="1"/>
</dbReference>
<dbReference type="InterPro" id="IPR023406">
    <property type="entry name" value="Topo_IA_AS"/>
</dbReference>
<comment type="catalytic activity">
    <reaction evidence="1 8">
        <text>ATP-independent breakage of single-stranded DNA, followed by passage and rejoining.</text>
        <dbReference type="EC" id="5.6.2.1"/>
    </reaction>
</comment>
<dbReference type="InterPro" id="IPR013826">
    <property type="entry name" value="Topo_IA_cen_sub3"/>
</dbReference>
<evidence type="ECO:0000313" key="13">
    <source>
        <dbReference type="Proteomes" id="UP000182826"/>
    </source>
</evidence>
<feature type="region of interest" description="Disordered" evidence="9">
    <location>
        <begin position="811"/>
        <end position="838"/>
    </location>
</feature>
<dbReference type="SMART" id="SM00493">
    <property type="entry name" value="TOPRIM"/>
    <property type="match status" value="1"/>
</dbReference>
<gene>
    <name evidence="8" type="primary">topA</name>
    <name evidence="12" type="ORF">BKM63_10210</name>
</gene>
<keyword evidence="13" id="KW-1185">Reference proteome</keyword>
<feature type="site" description="Interaction with DNA" evidence="8">
    <location>
        <position position="143"/>
    </location>
</feature>
<evidence type="ECO:0000256" key="8">
    <source>
        <dbReference type="HAMAP-Rule" id="MF_00952"/>
    </source>
</evidence>
<dbReference type="InterPro" id="IPR005733">
    <property type="entry name" value="TopoI_bac-type"/>
</dbReference>
<feature type="compositionally biased region" description="Basic residues" evidence="9">
    <location>
        <begin position="828"/>
        <end position="838"/>
    </location>
</feature>
<dbReference type="InterPro" id="IPR028612">
    <property type="entry name" value="Topoisom_1_IA"/>
</dbReference>
<dbReference type="AlphaFoldDB" id="A0A1J7CKC0"/>
<dbReference type="PANTHER" id="PTHR42785:SF1">
    <property type="entry name" value="DNA TOPOISOMERASE"/>
    <property type="match status" value="1"/>
</dbReference>
<dbReference type="InterPro" id="IPR000380">
    <property type="entry name" value="Topo_IA"/>
</dbReference>
<protein>
    <recommendedName>
        <fullName evidence="8">DNA topoisomerase 1</fullName>
        <ecNumber evidence="8">5.6.2.1</ecNumber>
    </recommendedName>
    <alternativeName>
        <fullName evidence="8">DNA topoisomerase I</fullName>
    </alternativeName>
</protein>
<dbReference type="GO" id="GO:0003917">
    <property type="term" value="F:DNA topoisomerase type I (single strand cut, ATP-independent) activity"/>
    <property type="evidence" value="ECO:0007669"/>
    <property type="project" value="UniProtKB-UniRule"/>
</dbReference>
<evidence type="ECO:0000256" key="1">
    <source>
        <dbReference type="ARBA" id="ARBA00000213"/>
    </source>
</evidence>
<dbReference type="PANTHER" id="PTHR42785">
    <property type="entry name" value="DNA TOPOISOMERASE, TYPE IA, CORE"/>
    <property type="match status" value="1"/>
</dbReference>
<comment type="similarity">
    <text evidence="2 8">Belongs to the type IA topoisomerase family.</text>
</comment>
<evidence type="ECO:0000256" key="9">
    <source>
        <dbReference type="SAM" id="MobiDB-lite"/>
    </source>
</evidence>
<keyword evidence="6 8" id="KW-0238">DNA-binding</keyword>